<dbReference type="EMBL" id="CP015118">
    <property type="protein sequence ID" value="ARN22303.1"/>
    <property type="molecule type" value="Genomic_DNA"/>
</dbReference>
<dbReference type="Proteomes" id="UP000193427">
    <property type="component" value="Chromosome"/>
</dbReference>
<dbReference type="STRING" id="946333.A4W93_21700"/>
<dbReference type="KEGG" id="rgu:A4W93_21700"/>
<protein>
    <submittedName>
        <fullName evidence="1">Uncharacterized protein</fullName>
    </submittedName>
</protein>
<organism evidence="1 2">
    <name type="scientific">Piscinibacter gummiphilus</name>
    <dbReference type="NCBI Taxonomy" id="946333"/>
    <lineage>
        <taxon>Bacteria</taxon>
        <taxon>Pseudomonadati</taxon>
        <taxon>Pseudomonadota</taxon>
        <taxon>Betaproteobacteria</taxon>
        <taxon>Burkholderiales</taxon>
        <taxon>Sphaerotilaceae</taxon>
        <taxon>Piscinibacter</taxon>
    </lineage>
</organism>
<evidence type="ECO:0000313" key="1">
    <source>
        <dbReference type="EMBL" id="ARN22303.1"/>
    </source>
</evidence>
<dbReference type="SUPFAM" id="SSF102462">
    <property type="entry name" value="Peptidyl-tRNA hydrolase II"/>
    <property type="match status" value="1"/>
</dbReference>
<dbReference type="AlphaFoldDB" id="A0A1W6LDK3"/>
<dbReference type="InterPro" id="IPR023476">
    <property type="entry name" value="Pep_tRNA_hydro_II_dom_sf"/>
</dbReference>
<gene>
    <name evidence="1" type="ORF">A4W93_21700</name>
</gene>
<reference evidence="1 2" key="1">
    <citation type="submission" date="2016-04" db="EMBL/GenBank/DDBJ databases">
        <title>Complete genome sequence of natural rubber-degrading, novel Gram-negative bacterium, Rhizobacter gummiphilus strain NS21.</title>
        <authorList>
            <person name="Tabata M."/>
            <person name="Kasai D."/>
            <person name="Fukuda M."/>
        </authorList>
    </citation>
    <scope>NUCLEOTIDE SEQUENCE [LARGE SCALE GENOMIC DNA]</scope>
    <source>
        <strain evidence="1 2">NS21</strain>
    </source>
</reference>
<accession>A0A1W6LDK3</accession>
<evidence type="ECO:0000313" key="2">
    <source>
        <dbReference type="Proteomes" id="UP000193427"/>
    </source>
</evidence>
<dbReference type="RefSeq" id="WP_085752600.1">
    <property type="nucleotide sequence ID" value="NZ_BSPR01000006.1"/>
</dbReference>
<sequence>MKMYILVRDDIPLGFAMVAVAHASLAGYLKFQDAPETKEWLAGPFFKAICKANPKEFDNAKRVPDHVVLTESALGNQEVAIVFKPRAEWPKMFRFLRLYRDAPSAAPGTGDA</sequence>
<name>A0A1W6LDK3_9BURK</name>
<proteinExistence type="predicted"/>
<dbReference type="OrthoDB" id="6647803at2"/>
<keyword evidence="2" id="KW-1185">Reference proteome</keyword>